<dbReference type="InterPro" id="IPR036691">
    <property type="entry name" value="Endo/exonu/phosph_ase_sf"/>
</dbReference>
<dbReference type="SUPFAM" id="SSF56219">
    <property type="entry name" value="DNase I-like"/>
    <property type="match status" value="1"/>
</dbReference>
<accession>A0ABN9RRV7</accession>
<keyword evidence="4" id="KW-1185">Reference proteome</keyword>
<evidence type="ECO:0000313" key="3">
    <source>
        <dbReference type="EMBL" id="CAK0820995.1"/>
    </source>
</evidence>
<sequence>MLFLRLLRYLLLVRHRESAIAAFHVRLMLHPERPPGTLPRLPGPYAGDYEGVAWNSQGFFMSKAAGHAAKRRFAQRLLQRRDFLVLSEALVTEGAEATFTNLPGTSSWWSPGTAARAGVGVIIRDAFLNKFRLREPEWVVVDAGRLAVLKLCGEEGSLDIAACYFPTGVARALHRNSGEPPAALRVQRETLCRKLPPLLRPELALFVLAGDFNFVVSHADRWNKSSGAHSGDSDAAEAGHWRRTLPPSSLYELHQPEPTHAGPGSFARLDRVYVNQPVADQLDKSIFSVALPWTSLSHHRPLAFGRCSKPIRAPLDKAIPEAIVQDERWPVHVADEYRSLMELSPEAGPLIRLRRLKVATRAVSARLLEERAAGDNMSASESPLSMTMAMCPRFVPGILCYVIFSQMIFFSMLLIGVCLAFENTPLALRGRMFSLLCNASTMRRTRRSQVLLQLKRIAPGRSTSLSAVAGADGALRTDGPGMAAALKEHWRDTFSARALDRTRRREWFREDAAVDTLFDAAVELSEEHGRDSLLEAFPLDASGDTAFNSASMVFIPKKTAHEANGIRYHLPGEVRPLSLVNTDNRLMANAYRLRVEPLLDKIISPAQRGFLPGRSMLQNAAALRRLVPGPAHWVLPADLRALRRHYGMPQEFADMSEVSLAARFRVAHREAAASGGLAVASAVRRLDRSIADADFFWRYVRWCSWFQGAYVRNLSAAVSTFQRVGIAIQTVEADLGADAPLPRTRGQARRLAHGVQRAARAAWCRTLRSHPETRLRAKLARWRLPIYPRLRAIRGSAVLQRLARLVPPRVVAAVLRTWFNGWCTARRFQAHGRCLFGCSMGQDSVDHYMGCLMLHRHGQLRLRLRAAPTFEERGLRFFLLAGAHELPDVILTRRALLLAAAYRLHCRCRRQPAFSDHEVLRRALDQAVREAAQGHAGALRAVDSVWADEEFGL</sequence>
<feature type="signal peptide" evidence="1">
    <location>
        <begin position="1"/>
        <end position="22"/>
    </location>
</feature>
<name>A0ABN9RRV7_9DINO</name>
<evidence type="ECO:0000256" key="1">
    <source>
        <dbReference type="SAM" id="SignalP"/>
    </source>
</evidence>
<dbReference type="Gene3D" id="3.60.10.10">
    <property type="entry name" value="Endonuclease/exonuclease/phosphatase"/>
    <property type="match status" value="1"/>
</dbReference>
<proteinExistence type="predicted"/>
<dbReference type="InterPro" id="IPR005135">
    <property type="entry name" value="Endo/exonuclease/phosphatase"/>
</dbReference>
<dbReference type="EMBL" id="CAUYUJ010007502">
    <property type="protein sequence ID" value="CAK0820995.1"/>
    <property type="molecule type" value="Genomic_DNA"/>
</dbReference>
<dbReference type="Pfam" id="PF03372">
    <property type="entry name" value="Exo_endo_phos"/>
    <property type="match status" value="1"/>
</dbReference>
<keyword evidence="1" id="KW-0732">Signal</keyword>
<dbReference type="Proteomes" id="UP001189429">
    <property type="component" value="Unassembled WGS sequence"/>
</dbReference>
<comment type="caution">
    <text evidence="3">The sequence shown here is derived from an EMBL/GenBank/DDBJ whole genome shotgun (WGS) entry which is preliminary data.</text>
</comment>
<feature type="domain" description="Endonuclease/exonuclease/phosphatase" evidence="2">
    <location>
        <begin position="53"/>
        <end position="278"/>
    </location>
</feature>
<protein>
    <recommendedName>
        <fullName evidence="2">Endonuclease/exonuclease/phosphatase domain-containing protein</fullName>
    </recommendedName>
</protein>
<reference evidence="3" key="1">
    <citation type="submission" date="2023-10" db="EMBL/GenBank/DDBJ databases">
        <authorList>
            <person name="Chen Y."/>
            <person name="Shah S."/>
            <person name="Dougan E. K."/>
            <person name="Thang M."/>
            <person name="Chan C."/>
        </authorList>
    </citation>
    <scope>NUCLEOTIDE SEQUENCE [LARGE SCALE GENOMIC DNA]</scope>
</reference>
<feature type="chain" id="PRO_5046338747" description="Endonuclease/exonuclease/phosphatase domain-containing protein" evidence="1">
    <location>
        <begin position="23"/>
        <end position="953"/>
    </location>
</feature>
<gene>
    <name evidence="3" type="ORF">PCOR1329_LOCUS22443</name>
</gene>
<organism evidence="3 4">
    <name type="scientific">Prorocentrum cordatum</name>
    <dbReference type="NCBI Taxonomy" id="2364126"/>
    <lineage>
        <taxon>Eukaryota</taxon>
        <taxon>Sar</taxon>
        <taxon>Alveolata</taxon>
        <taxon>Dinophyceae</taxon>
        <taxon>Prorocentrales</taxon>
        <taxon>Prorocentraceae</taxon>
        <taxon>Prorocentrum</taxon>
    </lineage>
</organism>
<evidence type="ECO:0000259" key="2">
    <source>
        <dbReference type="Pfam" id="PF03372"/>
    </source>
</evidence>
<evidence type="ECO:0000313" key="4">
    <source>
        <dbReference type="Proteomes" id="UP001189429"/>
    </source>
</evidence>